<dbReference type="GO" id="GO:0051287">
    <property type="term" value="F:NAD binding"/>
    <property type="evidence" value="ECO:0007669"/>
    <property type="project" value="InterPro"/>
</dbReference>
<dbReference type="PANTHER" id="PTHR43148">
    <property type="entry name" value="GLYCERALDEHYDE-3-PHOSPHATE DEHYDROGENASE 2"/>
    <property type="match status" value="1"/>
</dbReference>
<evidence type="ECO:0000256" key="1">
    <source>
        <dbReference type="ARBA" id="ARBA00007406"/>
    </source>
</evidence>
<dbReference type="PRINTS" id="PR00078">
    <property type="entry name" value="G3PDHDRGNASE"/>
</dbReference>
<dbReference type="EMBL" id="BARS01004010">
    <property type="protein sequence ID" value="GAF71647.1"/>
    <property type="molecule type" value="Genomic_DNA"/>
</dbReference>
<dbReference type="SUPFAM" id="SSF51735">
    <property type="entry name" value="NAD(P)-binding Rossmann-fold domains"/>
    <property type="match status" value="1"/>
</dbReference>
<dbReference type="InterPro" id="IPR036291">
    <property type="entry name" value="NAD(P)-bd_dom_sf"/>
</dbReference>
<evidence type="ECO:0000256" key="2">
    <source>
        <dbReference type="ARBA" id="ARBA00023002"/>
    </source>
</evidence>
<gene>
    <name evidence="4" type="ORF">S01H1_07817</name>
</gene>
<sequence>MRVALNGFGRIGRTFLRCVLQDPVARKKLDIVSLNIGPANADWLEVMFKYDTIMGIFPGKVEYRDCKLIVDGHAIQVVAECDPLKIDWKSQEVDWVVEATGSFTSREKSQKHIQAGAKNVLITSPTKDDLPCIILGVNEDTYNPKDHIISLGSCSTWAFMPMLKVLHDAFDIKNGFMTSLHAYTNSQVLLDKEDKDIRRSRAAALNFIPTTTGAASLIKKVIPALDGKVYARAVRVPVGIVSLIDLTFIANKPISRKSINEVCQHASNSYLKGIMDVSFKPLVSSDYKGNDYSVVIDSLLTETVENTGKIFGWYDNEWGYSQRLKDFLLLRT</sequence>
<dbReference type="FunFam" id="3.30.360.10:FF:000002">
    <property type="entry name" value="Glyceraldehyde-3-phosphate dehydrogenase"/>
    <property type="match status" value="1"/>
</dbReference>
<dbReference type="FunFam" id="3.40.50.720:FF:000001">
    <property type="entry name" value="Glyceraldehyde-3-phosphate dehydrogenase"/>
    <property type="match status" value="1"/>
</dbReference>
<dbReference type="CDD" id="cd05214">
    <property type="entry name" value="GAPDH_I_N"/>
    <property type="match status" value="1"/>
</dbReference>
<evidence type="ECO:0000259" key="3">
    <source>
        <dbReference type="SMART" id="SM00846"/>
    </source>
</evidence>
<dbReference type="GO" id="GO:0016620">
    <property type="term" value="F:oxidoreductase activity, acting on the aldehyde or oxo group of donors, NAD or NADP as acceptor"/>
    <property type="evidence" value="ECO:0007669"/>
    <property type="project" value="InterPro"/>
</dbReference>
<dbReference type="CDD" id="cd18126">
    <property type="entry name" value="GAPDH_I_C"/>
    <property type="match status" value="1"/>
</dbReference>
<reference evidence="4" key="1">
    <citation type="journal article" date="2014" name="Front. Microbiol.">
        <title>High frequency of phylogenetically diverse reductive dehalogenase-homologous genes in deep subseafloor sedimentary metagenomes.</title>
        <authorList>
            <person name="Kawai M."/>
            <person name="Futagami T."/>
            <person name="Toyoda A."/>
            <person name="Takaki Y."/>
            <person name="Nishi S."/>
            <person name="Hori S."/>
            <person name="Arai W."/>
            <person name="Tsubouchi T."/>
            <person name="Morono Y."/>
            <person name="Uchiyama I."/>
            <person name="Ito T."/>
            <person name="Fujiyama A."/>
            <person name="Inagaki F."/>
            <person name="Takami H."/>
        </authorList>
    </citation>
    <scope>NUCLEOTIDE SEQUENCE</scope>
    <source>
        <strain evidence="4">Expedition CK06-06</strain>
    </source>
</reference>
<dbReference type="InterPro" id="IPR020829">
    <property type="entry name" value="GlycerAld_3-P_DH_cat"/>
</dbReference>
<name>X0S6U2_9ZZZZ</name>
<keyword evidence="2" id="KW-0560">Oxidoreductase</keyword>
<evidence type="ECO:0000313" key="4">
    <source>
        <dbReference type="EMBL" id="GAF71647.1"/>
    </source>
</evidence>
<dbReference type="Gene3D" id="3.40.50.720">
    <property type="entry name" value="NAD(P)-binding Rossmann-like Domain"/>
    <property type="match status" value="1"/>
</dbReference>
<comment type="similarity">
    <text evidence="1">Belongs to the glyceraldehyde-3-phosphate dehydrogenase family.</text>
</comment>
<dbReference type="SUPFAM" id="SSF55347">
    <property type="entry name" value="Glyceraldehyde-3-phosphate dehydrogenase-like, C-terminal domain"/>
    <property type="match status" value="1"/>
</dbReference>
<dbReference type="PIRSF" id="PIRSF000149">
    <property type="entry name" value="GAP_DH"/>
    <property type="match status" value="1"/>
</dbReference>
<organism evidence="4">
    <name type="scientific">marine sediment metagenome</name>
    <dbReference type="NCBI Taxonomy" id="412755"/>
    <lineage>
        <taxon>unclassified sequences</taxon>
        <taxon>metagenomes</taxon>
        <taxon>ecological metagenomes</taxon>
    </lineage>
</organism>
<dbReference type="InterPro" id="IPR020828">
    <property type="entry name" value="GlycerAld_3-P_DH_NAD(P)-bd"/>
</dbReference>
<dbReference type="Gene3D" id="3.30.360.10">
    <property type="entry name" value="Dihydrodipicolinate Reductase, domain 2"/>
    <property type="match status" value="1"/>
</dbReference>
<protein>
    <recommendedName>
        <fullName evidence="3">Glyceraldehyde 3-phosphate dehydrogenase NAD(P) binding domain-containing protein</fullName>
    </recommendedName>
</protein>
<dbReference type="Pfam" id="PF02800">
    <property type="entry name" value="Gp_dh_C"/>
    <property type="match status" value="1"/>
</dbReference>
<accession>X0S6U2</accession>
<dbReference type="SMART" id="SM00846">
    <property type="entry name" value="Gp_dh_N"/>
    <property type="match status" value="1"/>
</dbReference>
<comment type="caution">
    <text evidence="4">The sequence shown here is derived from an EMBL/GenBank/DDBJ whole genome shotgun (WGS) entry which is preliminary data.</text>
</comment>
<dbReference type="Pfam" id="PF00044">
    <property type="entry name" value="Gp_dh_N"/>
    <property type="match status" value="1"/>
</dbReference>
<dbReference type="InterPro" id="IPR020831">
    <property type="entry name" value="GlycerAld/Erythrose_P_DH"/>
</dbReference>
<proteinExistence type="inferred from homology"/>
<dbReference type="AlphaFoldDB" id="X0S6U2"/>
<feature type="domain" description="Glyceraldehyde 3-phosphate dehydrogenase NAD(P) binding" evidence="3">
    <location>
        <begin position="1"/>
        <end position="154"/>
    </location>
</feature>